<feature type="region of interest" description="Disordered" evidence="1">
    <location>
        <begin position="351"/>
        <end position="403"/>
    </location>
</feature>
<dbReference type="InterPro" id="IPR008984">
    <property type="entry name" value="SMAD_FHA_dom_sf"/>
</dbReference>
<dbReference type="Proteomes" id="UP000535838">
    <property type="component" value="Unassembled WGS sequence"/>
</dbReference>
<dbReference type="InterPro" id="IPR045962">
    <property type="entry name" value="DUF6382"/>
</dbReference>
<protein>
    <submittedName>
        <fullName evidence="4">FHA domain-containing protein</fullName>
    </submittedName>
</protein>
<dbReference type="InterPro" id="IPR050923">
    <property type="entry name" value="Cell_Proc_Reg/RNA_Proc"/>
</dbReference>
<feature type="domain" description="FHA" evidence="3">
    <location>
        <begin position="480"/>
        <end position="530"/>
    </location>
</feature>
<name>A0A841SRK2_9BACL</name>
<evidence type="ECO:0000256" key="2">
    <source>
        <dbReference type="SAM" id="Phobius"/>
    </source>
</evidence>
<feature type="transmembrane region" description="Helical" evidence="2">
    <location>
        <begin position="300"/>
        <end position="319"/>
    </location>
</feature>
<keyword evidence="2" id="KW-1133">Transmembrane helix</keyword>
<dbReference type="CDD" id="cd00060">
    <property type="entry name" value="FHA"/>
    <property type="match status" value="1"/>
</dbReference>
<dbReference type="Pfam" id="PF19909">
    <property type="entry name" value="DUF6382"/>
    <property type="match status" value="1"/>
</dbReference>
<dbReference type="AlphaFoldDB" id="A0A841SRK2"/>
<dbReference type="Pfam" id="PF00498">
    <property type="entry name" value="FHA"/>
    <property type="match status" value="1"/>
</dbReference>
<keyword evidence="5" id="KW-1185">Reference proteome</keyword>
<keyword evidence="2" id="KW-0812">Transmembrane</keyword>
<feature type="transmembrane region" description="Helical" evidence="2">
    <location>
        <begin position="325"/>
        <end position="344"/>
    </location>
</feature>
<dbReference type="SMART" id="SM00240">
    <property type="entry name" value="FHA"/>
    <property type="match status" value="1"/>
</dbReference>
<dbReference type="PROSITE" id="PS50006">
    <property type="entry name" value="FHA_DOMAIN"/>
    <property type="match status" value="1"/>
</dbReference>
<accession>A0A841SRK2</accession>
<dbReference type="SUPFAM" id="SSF49879">
    <property type="entry name" value="SMAD/FHA domain"/>
    <property type="match status" value="1"/>
</dbReference>
<dbReference type="RefSeq" id="WP_185118788.1">
    <property type="nucleotide sequence ID" value="NZ_JACJVQ010000005.1"/>
</dbReference>
<organism evidence="4 5">
    <name type="scientific">Cohnella thailandensis</name>
    <dbReference type="NCBI Taxonomy" id="557557"/>
    <lineage>
        <taxon>Bacteria</taxon>
        <taxon>Bacillati</taxon>
        <taxon>Bacillota</taxon>
        <taxon>Bacilli</taxon>
        <taxon>Bacillales</taxon>
        <taxon>Paenibacillaceae</taxon>
        <taxon>Cohnella</taxon>
    </lineage>
</organism>
<dbReference type="Gene3D" id="2.60.200.20">
    <property type="match status" value="1"/>
</dbReference>
<feature type="region of interest" description="Disordered" evidence="1">
    <location>
        <begin position="235"/>
        <end position="290"/>
    </location>
</feature>
<feature type="compositionally biased region" description="Polar residues" evidence="1">
    <location>
        <begin position="260"/>
        <end position="269"/>
    </location>
</feature>
<reference evidence="4 5" key="1">
    <citation type="submission" date="2020-08" db="EMBL/GenBank/DDBJ databases">
        <title>Cohnella phylogeny.</title>
        <authorList>
            <person name="Dunlap C."/>
        </authorList>
    </citation>
    <scope>NUCLEOTIDE SEQUENCE [LARGE SCALE GENOMIC DNA]</scope>
    <source>
        <strain evidence="4 5">DSM 25241</strain>
    </source>
</reference>
<keyword evidence="2" id="KW-0472">Membrane</keyword>
<feature type="compositionally biased region" description="Basic and acidic residues" evidence="1">
    <location>
        <begin position="381"/>
        <end position="393"/>
    </location>
</feature>
<gene>
    <name evidence="4" type="ORF">H7B67_05475</name>
</gene>
<dbReference type="InterPro" id="IPR000253">
    <property type="entry name" value="FHA_dom"/>
</dbReference>
<evidence type="ECO:0000256" key="1">
    <source>
        <dbReference type="SAM" id="MobiDB-lite"/>
    </source>
</evidence>
<evidence type="ECO:0000259" key="3">
    <source>
        <dbReference type="PROSITE" id="PS50006"/>
    </source>
</evidence>
<proteinExistence type="predicted"/>
<dbReference type="PANTHER" id="PTHR23308">
    <property type="entry name" value="NUCLEAR INHIBITOR OF PROTEIN PHOSPHATASE-1"/>
    <property type="match status" value="1"/>
</dbReference>
<comment type="caution">
    <text evidence="4">The sequence shown here is derived from an EMBL/GenBank/DDBJ whole genome shotgun (WGS) entry which is preliminary data.</text>
</comment>
<sequence>MQGYRVRFEQGRGHQMVLEGQPPLRTEELDRLQLRMLTGMDGIPGVLPIQAEELDGFVSFRYSLKGSRMLSQTFRVERWTMEEALEALAQLAEILEQANEHMLDVDRFLLEDEFIFAGPGRGELSVTYVPAVREFQTIGFAARMERLIIRWMMNVELPDGPVLQKLLRQAASADFSPVDLRKLIRQLMNPTRSDTDASGFSDVRSGKQAAPRVESLFVRREAAAWEQRAPASLRPVLPDVNPASSGEPTAKERLPLPNKASISEAQSLSGLLGEEPTRWESSEKGRVENEGKASSRWRTWLLAGAGGFIALIWRFAYLPQPGRRGLILASGATLLAVGAVIFLWNGWGGGKSRRQPEVEEDGGNGSDRDVDGSSWEAADEFGDRPASDTEPPKSGRFGKAWMPSGAMDAEPFEHVHSSEIAGRNDQKIKAIDPATTWLRSDPGTMLLSEPEGSPARREDWFLEWEQDGASRKIRLSGDSLVIGRSKEVSQHVDETPGVSRAHLELLREVDRWQAKDLGSRNGSWLNGVPMAPYEAYPLARGDSLQIASSLYRLREETKPIPI</sequence>
<dbReference type="EMBL" id="JACJVQ010000005">
    <property type="protein sequence ID" value="MBB6633549.1"/>
    <property type="molecule type" value="Genomic_DNA"/>
</dbReference>
<evidence type="ECO:0000313" key="4">
    <source>
        <dbReference type="EMBL" id="MBB6633549.1"/>
    </source>
</evidence>
<feature type="compositionally biased region" description="Basic and acidic residues" evidence="1">
    <location>
        <begin position="275"/>
        <end position="290"/>
    </location>
</feature>
<evidence type="ECO:0000313" key="5">
    <source>
        <dbReference type="Proteomes" id="UP000535838"/>
    </source>
</evidence>